<evidence type="ECO:0000256" key="6">
    <source>
        <dbReference type="RuleBase" id="RU361235"/>
    </source>
</evidence>
<evidence type="ECO:0000256" key="3">
    <source>
        <dbReference type="ARBA" id="ARBA00022801"/>
    </source>
</evidence>
<keyword evidence="4" id="KW-1015">Disulfide bond</keyword>
<dbReference type="PANTHER" id="PTHR43142">
    <property type="entry name" value="CARBOXYLIC ESTER HYDROLASE"/>
    <property type="match status" value="1"/>
</dbReference>
<evidence type="ECO:0000256" key="2">
    <source>
        <dbReference type="ARBA" id="ARBA00022487"/>
    </source>
</evidence>
<dbReference type="PANTHER" id="PTHR43142:SF1">
    <property type="entry name" value="CARBOXYLIC ESTER HYDROLASE"/>
    <property type="match status" value="1"/>
</dbReference>
<evidence type="ECO:0000256" key="5">
    <source>
        <dbReference type="ARBA" id="ARBA00023180"/>
    </source>
</evidence>
<dbReference type="OrthoDB" id="19653at2759"/>
<protein>
    <recommendedName>
        <fullName evidence="6">Carboxylic ester hydrolase</fullName>
        <ecNumber evidence="6">3.1.1.-</ecNumber>
    </recommendedName>
</protein>
<reference evidence="8" key="1">
    <citation type="submission" date="2019-08" db="EMBL/GenBank/DDBJ databases">
        <title>The genome of the North American firefly Photinus pyralis.</title>
        <authorList>
            <consortium name="Photinus pyralis genome working group"/>
            <person name="Fallon T.R."/>
            <person name="Sander Lower S.E."/>
            <person name="Weng J.-K."/>
        </authorList>
    </citation>
    <scope>NUCLEOTIDE SEQUENCE</scope>
    <source>
        <strain evidence="8">TRF0915ILg1</strain>
        <tissue evidence="8">Whole body</tissue>
    </source>
</reference>
<keyword evidence="2" id="KW-0719">Serine esterase</keyword>
<evidence type="ECO:0000256" key="1">
    <source>
        <dbReference type="ARBA" id="ARBA00005964"/>
    </source>
</evidence>
<dbReference type="PROSITE" id="PS00122">
    <property type="entry name" value="CARBOXYLESTERASE_B_1"/>
    <property type="match status" value="1"/>
</dbReference>
<feature type="non-terminal residue" evidence="8">
    <location>
        <position position="477"/>
    </location>
</feature>
<proteinExistence type="inferred from homology"/>
<keyword evidence="3 6" id="KW-0378">Hydrolase</keyword>
<evidence type="ECO:0000259" key="7">
    <source>
        <dbReference type="Pfam" id="PF00135"/>
    </source>
</evidence>
<feature type="domain" description="Carboxylesterase type B" evidence="7">
    <location>
        <begin position="2"/>
        <end position="426"/>
    </location>
</feature>
<comment type="similarity">
    <text evidence="1 6">Belongs to the type-B carboxylesterase/lipase family.</text>
</comment>
<dbReference type="InterPro" id="IPR002018">
    <property type="entry name" value="CarbesteraseB"/>
</dbReference>
<dbReference type="Gene3D" id="3.40.50.1820">
    <property type="entry name" value="alpha/beta hydrolase"/>
    <property type="match status" value="1"/>
</dbReference>
<dbReference type="Pfam" id="PF00135">
    <property type="entry name" value="COesterase"/>
    <property type="match status" value="1"/>
</dbReference>
<sequence>LPQQNENTSLLPVMVFIHQGGFFAGSGNSDYLGPHYFMDKDVVLLSFNYRLGVFGFLCTNDDASPGNYGLKDQVFALEWVKENIHRFGGDNAQVTIFGESAGAASVHLHLFSPTTKNLFHRAISQSGSSLPFWSRPMNTEQEQAAKQQASFVNCDTESGSHVMIECLRQVDAVALAESADLFKFFSNEPLTVYGPVTEKASVLNPKPYLTEDPFVLLQSGKFHRIPWVTGVVSDEGIFRASQLLRNSTTREGLNKDLSLYGPQMLLIPWSVPEEDVNAIWKNITDYFLQADYVNVTNPTSVQGFIDLFSDRNIVYASYQSALLHAWKGLNDVWFYNFNYRGEYTYGDLYAATTENINFTWGVCHTDDLLYLFTSPKLFPPLKSEKDVQMSEIMIQMWTDFAIKGDPSPTIETATFKWRPITNLSGQEVVKNSDLVYLDITGHYKSHELIFEIRNDFLTERMLYWESLPLNENIEGLH</sequence>
<dbReference type="Proteomes" id="UP000801492">
    <property type="component" value="Unassembled WGS sequence"/>
</dbReference>
<keyword evidence="5" id="KW-0325">Glycoprotein</keyword>
<dbReference type="AlphaFoldDB" id="A0A8K0CYI3"/>
<name>A0A8K0CYI3_IGNLU</name>
<dbReference type="InterPro" id="IPR029058">
    <property type="entry name" value="AB_hydrolase_fold"/>
</dbReference>
<dbReference type="EC" id="3.1.1.-" evidence="6"/>
<dbReference type="InterPro" id="IPR019826">
    <property type="entry name" value="Carboxylesterase_B_AS"/>
</dbReference>
<evidence type="ECO:0000313" key="8">
    <source>
        <dbReference type="EMBL" id="KAF2893771.1"/>
    </source>
</evidence>
<organism evidence="8 9">
    <name type="scientific">Ignelater luminosus</name>
    <name type="common">Cucubano</name>
    <name type="synonym">Pyrophorus luminosus</name>
    <dbReference type="NCBI Taxonomy" id="2038154"/>
    <lineage>
        <taxon>Eukaryota</taxon>
        <taxon>Metazoa</taxon>
        <taxon>Ecdysozoa</taxon>
        <taxon>Arthropoda</taxon>
        <taxon>Hexapoda</taxon>
        <taxon>Insecta</taxon>
        <taxon>Pterygota</taxon>
        <taxon>Neoptera</taxon>
        <taxon>Endopterygota</taxon>
        <taxon>Coleoptera</taxon>
        <taxon>Polyphaga</taxon>
        <taxon>Elateriformia</taxon>
        <taxon>Elateroidea</taxon>
        <taxon>Elateridae</taxon>
        <taxon>Agrypninae</taxon>
        <taxon>Pyrophorini</taxon>
        <taxon>Ignelater</taxon>
    </lineage>
</organism>
<evidence type="ECO:0000256" key="4">
    <source>
        <dbReference type="ARBA" id="ARBA00023157"/>
    </source>
</evidence>
<dbReference type="SUPFAM" id="SSF53474">
    <property type="entry name" value="alpha/beta-Hydrolases"/>
    <property type="match status" value="1"/>
</dbReference>
<comment type="caution">
    <text evidence="8">The sequence shown here is derived from an EMBL/GenBank/DDBJ whole genome shotgun (WGS) entry which is preliminary data.</text>
</comment>
<gene>
    <name evidence="8" type="ORF">ILUMI_12400</name>
</gene>
<accession>A0A8K0CYI3</accession>
<dbReference type="GO" id="GO:0052689">
    <property type="term" value="F:carboxylic ester hydrolase activity"/>
    <property type="evidence" value="ECO:0007669"/>
    <property type="project" value="UniProtKB-KW"/>
</dbReference>
<keyword evidence="9" id="KW-1185">Reference proteome</keyword>
<evidence type="ECO:0000313" key="9">
    <source>
        <dbReference type="Proteomes" id="UP000801492"/>
    </source>
</evidence>
<dbReference type="EMBL" id="VTPC01007673">
    <property type="protein sequence ID" value="KAF2893771.1"/>
    <property type="molecule type" value="Genomic_DNA"/>
</dbReference>